<evidence type="ECO:0000256" key="1">
    <source>
        <dbReference type="SAM" id="Phobius"/>
    </source>
</evidence>
<keyword evidence="1" id="KW-1133">Transmembrane helix</keyword>
<dbReference type="AlphaFoldDB" id="X1NV18"/>
<feature type="non-terminal residue" evidence="2">
    <location>
        <position position="57"/>
    </location>
</feature>
<comment type="caution">
    <text evidence="2">The sequence shown here is derived from an EMBL/GenBank/DDBJ whole genome shotgun (WGS) entry which is preliminary data.</text>
</comment>
<gene>
    <name evidence="2" type="ORF">S06H3_47408</name>
</gene>
<feature type="transmembrane region" description="Helical" evidence="1">
    <location>
        <begin position="12"/>
        <end position="31"/>
    </location>
</feature>
<protein>
    <submittedName>
        <fullName evidence="2">Uncharacterized protein</fullName>
    </submittedName>
</protein>
<accession>X1NV18</accession>
<sequence>MTSNKRILPEFVISIIIMAVSIFAIIIAAGYKDPMEGEYPTLRSTFIPILWASFLGG</sequence>
<name>X1NV18_9ZZZZ</name>
<keyword evidence="1" id="KW-0472">Membrane</keyword>
<keyword evidence="1" id="KW-0812">Transmembrane</keyword>
<proteinExistence type="predicted"/>
<dbReference type="EMBL" id="BARV01029775">
    <property type="protein sequence ID" value="GAI34056.1"/>
    <property type="molecule type" value="Genomic_DNA"/>
</dbReference>
<organism evidence="2">
    <name type="scientific">marine sediment metagenome</name>
    <dbReference type="NCBI Taxonomy" id="412755"/>
    <lineage>
        <taxon>unclassified sequences</taxon>
        <taxon>metagenomes</taxon>
        <taxon>ecological metagenomes</taxon>
    </lineage>
</organism>
<evidence type="ECO:0000313" key="2">
    <source>
        <dbReference type="EMBL" id="GAI34056.1"/>
    </source>
</evidence>
<reference evidence="2" key="1">
    <citation type="journal article" date="2014" name="Front. Microbiol.">
        <title>High frequency of phylogenetically diverse reductive dehalogenase-homologous genes in deep subseafloor sedimentary metagenomes.</title>
        <authorList>
            <person name="Kawai M."/>
            <person name="Futagami T."/>
            <person name="Toyoda A."/>
            <person name="Takaki Y."/>
            <person name="Nishi S."/>
            <person name="Hori S."/>
            <person name="Arai W."/>
            <person name="Tsubouchi T."/>
            <person name="Morono Y."/>
            <person name="Uchiyama I."/>
            <person name="Ito T."/>
            <person name="Fujiyama A."/>
            <person name="Inagaki F."/>
            <person name="Takami H."/>
        </authorList>
    </citation>
    <scope>NUCLEOTIDE SEQUENCE</scope>
    <source>
        <strain evidence="2">Expedition CK06-06</strain>
    </source>
</reference>